<sequence>MANQKALYYFAPTWDYPPTGPIKLGAVLATIDTPERPLALLSPSETDVFSSTKSTVQYSKEKLRSGGFSILTTFLSFLGFGADAGLSRENSSFSFDRIETSQFIPTDAYVRKCAEAGPVRRYLEKARYRKPVYIITGVKVVSGAQARTATSQVRGGAIGLEVDGTVWSGGMVPVSGGPQIELAEASDKETSWEWSGDFVFAFRVSRVRVQKTGTVQSEKPYAKGAMLDNGEEAKLSGVEITIVEEEGAAPEEGYKAVELMEGYDAVNCGLLATSWIWNLASPFSVKATERRS</sequence>
<dbReference type="GeneID" id="54579311"/>
<organism evidence="1 2">
    <name type="scientific">Trematosphaeria pertusa</name>
    <dbReference type="NCBI Taxonomy" id="390896"/>
    <lineage>
        <taxon>Eukaryota</taxon>
        <taxon>Fungi</taxon>
        <taxon>Dikarya</taxon>
        <taxon>Ascomycota</taxon>
        <taxon>Pezizomycotina</taxon>
        <taxon>Dothideomycetes</taxon>
        <taxon>Pleosporomycetidae</taxon>
        <taxon>Pleosporales</taxon>
        <taxon>Massarineae</taxon>
        <taxon>Trematosphaeriaceae</taxon>
        <taxon>Trematosphaeria</taxon>
    </lineage>
</organism>
<dbReference type="AlphaFoldDB" id="A0A6A6I663"/>
<dbReference type="RefSeq" id="XP_033680821.1">
    <property type="nucleotide sequence ID" value="XM_033825981.1"/>
</dbReference>
<dbReference type="EMBL" id="ML987199">
    <property type="protein sequence ID" value="KAF2245817.1"/>
    <property type="molecule type" value="Genomic_DNA"/>
</dbReference>
<evidence type="ECO:0000313" key="1">
    <source>
        <dbReference type="EMBL" id="KAF2245817.1"/>
    </source>
</evidence>
<keyword evidence="2" id="KW-1185">Reference proteome</keyword>
<dbReference type="Proteomes" id="UP000800094">
    <property type="component" value="Unassembled WGS sequence"/>
</dbReference>
<evidence type="ECO:0000313" key="2">
    <source>
        <dbReference type="Proteomes" id="UP000800094"/>
    </source>
</evidence>
<protein>
    <submittedName>
        <fullName evidence="1">Uncharacterized protein</fullName>
    </submittedName>
</protein>
<dbReference type="OrthoDB" id="4500473at2759"/>
<accession>A0A6A6I663</accession>
<gene>
    <name evidence="1" type="ORF">BU26DRAFT_488470</name>
</gene>
<name>A0A6A6I663_9PLEO</name>
<proteinExistence type="predicted"/>
<reference evidence="1" key="1">
    <citation type="journal article" date="2020" name="Stud. Mycol.">
        <title>101 Dothideomycetes genomes: a test case for predicting lifestyles and emergence of pathogens.</title>
        <authorList>
            <person name="Haridas S."/>
            <person name="Albert R."/>
            <person name="Binder M."/>
            <person name="Bloem J."/>
            <person name="Labutti K."/>
            <person name="Salamov A."/>
            <person name="Andreopoulos B."/>
            <person name="Baker S."/>
            <person name="Barry K."/>
            <person name="Bills G."/>
            <person name="Bluhm B."/>
            <person name="Cannon C."/>
            <person name="Castanera R."/>
            <person name="Culley D."/>
            <person name="Daum C."/>
            <person name="Ezra D."/>
            <person name="Gonzalez J."/>
            <person name="Henrissat B."/>
            <person name="Kuo A."/>
            <person name="Liang C."/>
            <person name="Lipzen A."/>
            <person name="Lutzoni F."/>
            <person name="Magnuson J."/>
            <person name="Mondo S."/>
            <person name="Nolan M."/>
            <person name="Ohm R."/>
            <person name="Pangilinan J."/>
            <person name="Park H.-J."/>
            <person name="Ramirez L."/>
            <person name="Alfaro M."/>
            <person name="Sun H."/>
            <person name="Tritt A."/>
            <person name="Yoshinaga Y."/>
            <person name="Zwiers L.-H."/>
            <person name="Turgeon B."/>
            <person name="Goodwin S."/>
            <person name="Spatafora J."/>
            <person name="Crous P."/>
            <person name="Grigoriev I."/>
        </authorList>
    </citation>
    <scope>NUCLEOTIDE SEQUENCE</scope>
    <source>
        <strain evidence="1">CBS 122368</strain>
    </source>
</reference>